<keyword evidence="2" id="KW-0067">ATP-binding</keyword>
<feature type="transmembrane region" description="Helical" evidence="9">
    <location>
        <begin position="167"/>
        <end position="191"/>
    </location>
</feature>
<dbReference type="Gene3D" id="1.10.8.60">
    <property type="match status" value="1"/>
</dbReference>
<dbReference type="Gene3D" id="3.40.50.300">
    <property type="entry name" value="P-loop containing nucleotide triphosphate hydrolases"/>
    <property type="match status" value="1"/>
</dbReference>
<proteinExistence type="predicted"/>
<dbReference type="Pfam" id="PF25601">
    <property type="entry name" value="AAA_lid_14"/>
    <property type="match status" value="1"/>
</dbReference>
<keyword evidence="6" id="KW-0804">Transcription</keyword>
<keyword evidence="3" id="KW-0805">Transcription regulation</keyword>
<feature type="region of interest" description="Disordered" evidence="8">
    <location>
        <begin position="946"/>
        <end position="968"/>
    </location>
</feature>
<evidence type="ECO:0000313" key="12">
    <source>
        <dbReference type="Proteomes" id="UP000320735"/>
    </source>
</evidence>
<keyword evidence="9" id="KW-1133">Transmembrane helix</keyword>
<feature type="coiled-coil region" evidence="7">
    <location>
        <begin position="646"/>
        <end position="673"/>
    </location>
</feature>
<dbReference type="PROSITE" id="PS00676">
    <property type="entry name" value="SIGMA54_INTERACT_2"/>
    <property type="match status" value="1"/>
</dbReference>
<dbReference type="PROSITE" id="PS00688">
    <property type="entry name" value="SIGMA54_INTERACT_3"/>
    <property type="match status" value="1"/>
</dbReference>
<dbReference type="PRINTS" id="PR01590">
    <property type="entry name" value="HTHFIS"/>
</dbReference>
<feature type="transmembrane region" description="Helical" evidence="9">
    <location>
        <begin position="416"/>
        <end position="440"/>
    </location>
</feature>
<dbReference type="Proteomes" id="UP000320735">
    <property type="component" value="Unassembled WGS sequence"/>
</dbReference>
<keyword evidence="12" id="KW-1185">Reference proteome</keyword>
<dbReference type="InterPro" id="IPR027417">
    <property type="entry name" value="P-loop_NTPase"/>
</dbReference>
<dbReference type="InterPro" id="IPR002197">
    <property type="entry name" value="HTH_Fis"/>
</dbReference>
<accession>A0A5C6BMZ0</accession>
<feature type="transmembrane region" description="Helical" evidence="9">
    <location>
        <begin position="313"/>
        <end position="331"/>
    </location>
</feature>
<evidence type="ECO:0000256" key="1">
    <source>
        <dbReference type="ARBA" id="ARBA00022741"/>
    </source>
</evidence>
<dbReference type="GO" id="GO:0043565">
    <property type="term" value="F:sequence-specific DNA binding"/>
    <property type="evidence" value="ECO:0007669"/>
    <property type="project" value="InterPro"/>
</dbReference>
<dbReference type="OrthoDB" id="9807827at2"/>
<gene>
    <name evidence="11" type="primary">zraR_4</name>
    <name evidence="11" type="ORF">CA54_16060</name>
</gene>
<keyword evidence="5" id="KW-0010">Activator</keyword>
<feature type="transmembrane region" description="Helical" evidence="9">
    <location>
        <begin position="382"/>
        <end position="404"/>
    </location>
</feature>
<feature type="transmembrane region" description="Helical" evidence="9">
    <location>
        <begin position="446"/>
        <end position="467"/>
    </location>
</feature>
<dbReference type="SUPFAM" id="SSF52540">
    <property type="entry name" value="P-loop containing nucleoside triphosphate hydrolases"/>
    <property type="match status" value="1"/>
</dbReference>
<feature type="transmembrane region" description="Helical" evidence="9">
    <location>
        <begin position="264"/>
        <end position="289"/>
    </location>
</feature>
<dbReference type="InterPro" id="IPR002078">
    <property type="entry name" value="Sigma_54_int"/>
</dbReference>
<dbReference type="PROSITE" id="PS00675">
    <property type="entry name" value="SIGMA54_INTERACT_1"/>
    <property type="match status" value="1"/>
</dbReference>
<dbReference type="CDD" id="cd00009">
    <property type="entry name" value="AAA"/>
    <property type="match status" value="1"/>
</dbReference>
<keyword evidence="9" id="KW-0812">Transmembrane</keyword>
<dbReference type="InterPro" id="IPR003593">
    <property type="entry name" value="AAA+_ATPase"/>
</dbReference>
<dbReference type="RefSeq" id="WP_146370206.1">
    <property type="nucleotide sequence ID" value="NZ_SJPP01000001.1"/>
</dbReference>
<keyword evidence="4" id="KW-0238">DNA-binding</keyword>
<dbReference type="InterPro" id="IPR058031">
    <property type="entry name" value="AAA_lid_NorR"/>
</dbReference>
<evidence type="ECO:0000256" key="7">
    <source>
        <dbReference type="SAM" id="Coils"/>
    </source>
</evidence>
<evidence type="ECO:0000256" key="4">
    <source>
        <dbReference type="ARBA" id="ARBA00023125"/>
    </source>
</evidence>
<dbReference type="InterPro" id="IPR025944">
    <property type="entry name" value="Sigma_54_int_dom_CS"/>
</dbReference>
<dbReference type="AlphaFoldDB" id="A0A5C6BMZ0"/>
<name>A0A5C6BMZ0_9PLAN</name>
<dbReference type="PANTHER" id="PTHR32071">
    <property type="entry name" value="TRANSCRIPTIONAL REGULATORY PROTEIN"/>
    <property type="match status" value="1"/>
</dbReference>
<comment type="caution">
    <text evidence="11">The sequence shown here is derived from an EMBL/GenBank/DDBJ whole genome shotgun (WGS) entry which is preliminary data.</text>
</comment>
<sequence length="1025" mass="114474">MARYDGLKPARRWPLVLAGIAVLVYSIIVLGFVSQSRDLGLRCLMPNEEDLVAAGVHPENEVGVRIDRVFDVTTDGDRPQEGSRLLSIGGQPVRTFTEFTQAIANLRSTPTPVGSFVPQTSDSEEHAGPIVEKLPSHERWIEVEFFKEDGDPSDPYSPFLQEKRLPLGALSLSLVWFTLHLGIFVVGAMAYWKRPFDAAARMFFAMCIVTVVAFVGGYHWWVIAARLWLNIPFAICAMLVPVVTLHFFLVFPHRKPWFARHPRTILASIYALPLAATTGMVALLCYSAWQHAHTDAYSLGDLLYTLSYVQKSIYGYLAVATVFFVATLYALYDSYQTTKNTAEHDQVKWILWAAAASTLPVGYTLLLALNDRVEFAVGHARFPMFIASLLFMMAYAVGIIRYKLMLVDQVFSRGTLYFVLSFGVLIVYSLAITLSSLLGMMQDMQFLHQVISVTPVVLVAVILLGWIRDRVQQTLDRSFYREKYQLDKVMQGMNQAVAHLGDHLGDPATLGQQMLTSCQEVLHINQAAIYLRSGPNEDFNLIAVQGDMSPPARLANDPELAIPLLENASLQRTSLGGRGPRSKVQTILRELDVDLIHRLEMEGELAGFVLLGRKRDDSSYTAEDLTFLTALGQIMTLHSSKVHDEITRLNQELSLKTERVAEQQRQISILQSEIMGSRDPQKLTIQGGFRNELIRGNSKAIRELLDTVQKVSHSESSVLIRGESGTGKELLAQTLHMNSPRHEGPMVRVHCAALSPSLLESELFGHTKGAFTGAHRDKEGRFEMANGGTLFLDEIGDISLETQVKLLRVLQERSFEPVGGTRTIQVDVRLVTATHQDLESLILQGRFREDLYYRLNVISMTLPPLRDRVDDIFELARHFLGRAAQRIGKPISHLDDETVDILKQYPWPGNIRELENVIERAVVLADDEVITPGDLPREILFPNPSQLQLGSQRRHTTGGQEPVAGGETEKVPVAVPAAVGDNGANEEQQLRDALSRCGGNKARAARLLGMPRSTYYSRLKKYRIT</sequence>
<feature type="transmembrane region" description="Helical" evidence="9">
    <location>
        <begin position="203"/>
        <end position="221"/>
    </location>
</feature>
<dbReference type="SUPFAM" id="SSF46689">
    <property type="entry name" value="Homeodomain-like"/>
    <property type="match status" value="1"/>
</dbReference>
<dbReference type="InterPro" id="IPR025662">
    <property type="entry name" value="Sigma_54_int_dom_ATP-bd_1"/>
</dbReference>
<keyword evidence="7" id="KW-0175">Coiled coil</keyword>
<dbReference type="Pfam" id="PF02954">
    <property type="entry name" value="HTH_8"/>
    <property type="match status" value="1"/>
</dbReference>
<feature type="transmembrane region" description="Helical" evidence="9">
    <location>
        <begin position="227"/>
        <end position="252"/>
    </location>
</feature>
<dbReference type="EMBL" id="SJPP01000001">
    <property type="protein sequence ID" value="TWU12781.1"/>
    <property type="molecule type" value="Genomic_DNA"/>
</dbReference>
<keyword evidence="9" id="KW-0472">Membrane</keyword>
<evidence type="ECO:0000256" key="8">
    <source>
        <dbReference type="SAM" id="MobiDB-lite"/>
    </source>
</evidence>
<dbReference type="InterPro" id="IPR025943">
    <property type="entry name" value="Sigma_54_int_dom_ATP-bd_2"/>
</dbReference>
<dbReference type="FunFam" id="3.40.50.300:FF:000006">
    <property type="entry name" value="DNA-binding transcriptional regulator NtrC"/>
    <property type="match status" value="1"/>
</dbReference>
<feature type="domain" description="Sigma-54 factor interaction" evidence="10">
    <location>
        <begin position="694"/>
        <end position="923"/>
    </location>
</feature>
<feature type="transmembrane region" description="Helical" evidence="9">
    <location>
        <begin position="351"/>
        <end position="370"/>
    </location>
</feature>
<evidence type="ECO:0000256" key="5">
    <source>
        <dbReference type="ARBA" id="ARBA00023159"/>
    </source>
</evidence>
<dbReference type="FunFam" id="1.10.8.60:FF:000014">
    <property type="entry name" value="DNA-binding transcriptional regulator NtrC"/>
    <property type="match status" value="1"/>
</dbReference>
<dbReference type="Gene3D" id="1.10.10.60">
    <property type="entry name" value="Homeodomain-like"/>
    <property type="match status" value="1"/>
</dbReference>
<reference evidence="11 12" key="1">
    <citation type="submission" date="2019-02" db="EMBL/GenBank/DDBJ databases">
        <title>Deep-cultivation of Planctomycetes and their phenomic and genomic characterization uncovers novel biology.</title>
        <authorList>
            <person name="Wiegand S."/>
            <person name="Jogler M."/>
            <person name="Boedeker C."/>
            <person name="Pinto D."/>
            <person name="Vollmers J."/>
            <person name="Rivas-Marin E."/>
            <person name="Kohn T."/>
            <person name="Peeters S.H."/>
            <person name="Heuer A."/>
            <person name="Rast P."/>
            <person name="Oberbeckmann S."/>
            <person name="Bunk B."/>
            <person name="Jeske O."/>
            <person name="Meyerdierks A."/>
            <person name="Storesund J.E."/>
            <person name="Kallscheuer N."/>
            <person name="Luecker S."/>
            <person name="Lage O.M."/>
            <person name="Pohl T."/>
            <person name="Merkel B.J."/>
            <person name="Hornburger P."/>
            <person name="Mueller R.-W."/>
            <person name="Bruemmer F."/>
            <person name="Labrenz M."/>
            <person name="Spormann A.M."/>
            <person name="Op Den Camp H."/>
            <person name="Overmann J."/>
            <person name="Amann R."/>
            <person name="Jetten M.S.M."/>
            <person name="Mascher T."/>
            <person name="Medema M.H."/>
            <person name="Devos D.P."/>
            <person name="Kaster A.-K."/>
            <person name="Ovreas L."/>
            <person name="Rohde M."/>
            <person name="Galperin M.Y."/>
            <person name="Jogler C."/>
        </authorList>
    </citation>
    <scope>NUCLEOTIDE SEQUENCE [LARGE SCALE GENOMIC DNA]</scope>
    <source>
        <strain evidence="11 12">CA54</strain>
    </source>
</reference>
<evidence type="ECO:0000256" key="9">
    <source>
        <dbReference type="SAM" id="Phobius"/>
    </source>
</evidence>
<evidence type="ECO:0000256" key="3">
    <source>
        <dbReference type="ARBA" id="ARBA00023015"/>
    </source>
</evidence>
<evidence type="ECO:0000313" key="11">
    <source>
        <dbReference type="EMBL" id="TWU12781.1"/>
    </source>
</evidence>
<organism evidence="11 12">
    <name type="scientific">Symmachiella macrocystis</name>
    <dbReference type="NCBI Taxonomy" id="2527985"/>
    <lineage>
        <taxon>Bacteria</taxon>
        <taxon>Pseudomonadati</taxon>
        <taxon>Planctomycetota</taxon>
        <taxon>Planctomycetia</taxon>
        <taxon>Planctomycetales</taxon>
        <taxon>Planctomycetaceae</taxon>
        <taxon>Symmachiella</taxon>
    </lineage>
</organism>
<dbReference type="SMART" id="SM00382">
    <property type="entry name" value="AAA"/>
    <property type="match status" value="1"/>
</dbReference>
<evidence type="ECO:0000259" key="10">
    <source>
        <dbReference type="PROSITE" id="PS50045"/>
    </source>
</evidence>
<dbReference type="PROSITE" id="PS50045">
    <property type="entry name" value="SIGMA54_INTERACT_4"/>
    <property type="match status" value="1"/>
</dbReference>
<evidence type="ECO:0000256" key="6">
    <source>
        <dbReference type="ARBA" id="ARBA00023163"/>
    </source>
</evidence>
<dbReference type="Pfam" id="PF00158">
    <property type="entry name" value="Sigma54_activat"/>
    <property type="match status" value="1"/>
</dbReference>
<feature type="transmembrane region" description="Helical" evidence="9">
    <location>
        <begin position="12"/>
        <end position="33"/>
    </location>
</feature>
<dbReference type="GO" id="GO:0006355">
    <property type="term" value="P:regulation of DNA-templated transcription"/>
    <property type="evidence" value="ECO:0007669"/>
    <property type="project" value="InterPro"/>
</dbReference>
<evidence type="ECO:0000256" key="2">
    <source>
        <dbReference type="ARBA" id="ARBA00022840"/>
    </source>
</evidence>
<keyword evidence="1" id="KW-0547">Nucleotide-binding</keyword>
<protein>
    <submittedName>
        <fullName evidence="11">Transcriptional regulatory protein ZraR</fullName>
    </submittedName>
</protein>
<dbReference type="InterPro" id="IPR009057">
    <property type="entry name" value="Homeodomain-like_sf"/>
</dbReference>
<dbReference type="GO" id="GO:0005524">
    <property type="term" value="F:ATP binding"/>
    <property type="evidence" value="ECO:0007669"/>
    <property type="project" value="UniProtKB-KW"/>
</dbReference>